<evidence type="ECO:0000313" key="1">
    <source>
        <dbReference type="EMBL" id="KAA6402046.1"/>
    </source>
</evidence>
<name>A0A5J4X5I4_9EUKA</name>
<dbReference type="Proteomes" id="UP000324800">
    <property type="component" value="Unassembled WGS sequence"/>
</dbReference>
<organism evidence="1 2">
    <name type="scientific">Streblomastix strix</name>
    <dbReference type="NCBI Taxonomy" id="222440"/>
    <lineage>
        <taxon>Eukaryota</taxon>
        <taxon>Metamonada</taxon>
        <taxon>Preaxostyla</taxon>
        <taxon>Oxymonadida</taxon>
        <taxon>Streblomastigidae</taxon>
        <taxon>Streblomastix</taxon>
    </lineage>
</organism>
<proteinExistence type="predicted"/>
<reference evidence="1 2" key="1">
    <citation type="submission" date="2019-03" db="EMBL/GenBank/DDBJ databases">
        <title>Single cell metagenomics reveals metabolic interactions within the superorganism composed of flagellate Streblomastix strix and complex community of Bacteroidetes bacteria on its surface.</title>
        <authorList>
            <person name="Treitli S.C."/>
            <person name="Kolisko M."/>
            <person name="Husnik F."/>
            <person name="Keeling P."/>
            <person name="Hampl V."/>
        </authorList>
    </citation>
    <scope>NUCLEOTIDE SEQUENCE [LARGE SCALE GENOMIC DNA]</scope>
    <source>
        <strain evidence="1">ST1C</strain>
    </source>
</reference>
<protein>
    <submittedName>
        <fullName evidence="1">Uncharacterized protein</fullName>
    </submittedName>
</protein>
<sequence length="69" mass="8436">MRNEFKYDCYELNVRDVHYGRDEYQDGNGGFYFYALWSQKYVEGIGSFGDDDNYDQDYFQFSDQDQDYE</sequence>
<dbReference type="EMBL" id="SNRW01000293">
    <property type="protein sequence ID" value="KAA6402046.1"/>
    <property type="molecule type" value="Genomic_DNA"/>
</dbReference>
<evidence type="ECO:0000313" key="2">
    <source>
        <dbReference type="Proteomes" id="UP000324800"/>
    </source>
</evidence>
<accession>A0A5J4X5I4</accession>
<dbReference type="AlphaFoldDB" id="A0A5J4X5I4"/>
<gene>
    <name evidence="1" type="ORF">EZS28_002427</name>
</gene>
<comment type="caution">
    <text evidence="1">The sequence shown here is derived from an EMBL/GenBank/DDBJ whole genome shotgun (WGS) entry which is preliminary data.</text>
</comment>